<dbReference type="STRING" id="1392247.A0A3N4L5G0"/>
<protein>
    <submittedName>
        <fullName evidence="3">Uncharacterized protein</fullName>
    </submittedName>
</protein>
<keyword evidence="4" id="KW-1185">Reference proteome</keyword>
<feature type="region of interest" description="Disordered" evidence="1">
    <location>
        <begin position="22"/>
        <end position="56"/>
    </location>
</feature>
<dbReference type="InParanoid" id="A0A3N4L5G0"/>
<dbReference type="EMBL" id="ML119111">
    <property type="protein sequence ID" value="RPB15871.1"/>
    <property type="molecule type" value="Genomic_DNA"/>
</dbReference>
<dbReference type="OrthoDB" id="439943at2759"/>
<organism evidence="3 4">
    <name type="scientific">Morchella conica CCBAS932</name>
    <dbReference type="NCBI Taxonomy" id="1392247"/>
    <lineage>
        <taxon>Eukaryota</taxon>
        <taxon>Fungi</taxon>
        <taxon>Dikarya</taxon>
        <taxon>Ascomycota</taxon>
        <taxon>Pezizomycotina</taxon>
        <taxon>Pezizomycetes</taxon>
        <taxon>Pezizales</taxon>
        <taxon>Morchellaceae</taxon>
        <taxon>Morchella</taxon>
    </lineage>
</organism>
<accession>A0A3N4L5G0</accession>
<feature type="compositionally biased region" description="Acidic residues" evidence="1">
    <location>
        <begin position="41"/>
        <end position="56"/>
    </location>
</feature>
<evidence type="ECO:0000313" key="3">
    <source>
        <dbReference type="EMBL" id="RPB15871.1"/>
    </source>
</evidence>
<dbReference type="Proteomes" id="UP000277580">
    <property type="component" value="Unassembled WGS sequence"/>
</dbReference>
<evidence type="ECO:0000256" key="2">
    <source>
        <dbReference type="SAM" id="Phobius"/>
    </source>
</evidence>
<sequence>MPTYSEDGDGIMGESTYEILTDSTLLTDDEDDASSVASLDENSEEEDSASAEDAESLAEFPVETQHNDPHPGIPAFGGLDEQPLECSGMTMKSDGSISEQITFEEPEEFAGEQISVSHSICNFNEAETSEINTHIRVEEPPPTKLFATVRQTMSKSQLIMNEPFRVLYIGSTVAKDDIITKLGGALAVPITESTSSLSSWESGSKGSRFNVIPVSSFGTRSCSPEVELVESFGVEMAVDVCTTAKSSKRENRPDNICLWLNGNQSVQSTYGDDGPEITTPGWKLPHLAVVFSSDDDNTQRRMTRVYARSFMARHSVPTLVISQNTLYHKPTENFALDTRSVHMCLESQSESKYGNLVHKRLPVDLSTFLNLDVRQLNRNLACITGISSSQEISPAPVGRTRTSSSALFNPLMRDVEKTPHRQDGNATGSLYWIREQKRDDLWKLFLVGWVFVCGLAGATFAIAYMKFSKSSMEVEDVTETVIKAVTAITATSTATLAVPTSISAFTSIYTAMQSAPSISTACGPKMDISSLIYDSSLLSLNESDQFSIHVIGDNHILVRPPQKYLLLKKPPALFVEVTRGGAKIEAELSKPFDGVYTLKLDAEEAWGLMNVSLWTKQKPVMKETLEVDFGSPWLKLSGWKKVAGQKKTELQTLIEQAKTDANRIASDFSQIAGQQALEVKGLLVSKARELTKGVTMIYRGTREINVKRLFNSAPPSVYVQTAQRQAKIVWEKKVADMAETTAEAKKRGWLRR</sequence>
<reference evidence="3 4" key="1">
    <citation type="journal article" date="2018" name="Nat. Ecol. Evol.">
        <title>Pezizomycetes genomes reveal the molecular basis of ectomycorrhizal truffle lifestyle.</title>
        <authorList>
            <person name="Murat C."/>
            <person name="Payen T."/>
            <person name="Noel B."/>
            <person name="Kuo A."/>
            <person name="Morin E."/>
            <person name="Chen J."/>
            <person name="Kohler A."/>
            <person name="Krizsan K."/>
            <person name="Balestrini R."/>
            <person name="Da Silva C."/>
            <person name="Montanini B."/>
            <person name="Hainaut M."/>
            <person name="Levati E."/>
            <person name="Barry K.W."/>
            <person name="Belfiori B."/>
            <person name="Cichocki N."/>
            <person name="Clum A."/>
            <person name="Dockter R.B."/>
            <person name="Fauchery L."/>
            <person name="Guy J."/>
            <person name="Iotti M."/>
            <person name="Le Tacon F."/>
            <person name="Lindquist E.A."/>
            <person name="Lipzen A."/>
            <person name="Malagnac F."/>
            <person name="Mello A."/>
            <person name="Molinier V."/>
            <person name="Miyauchi S."/>
            <person name="Poulain J."/>
            <person name="Riccioni C."/>
            <person name="Rubini A."/>
            <person name="Sitrit Y."/>
            <person name="Splivallo R."/>
            <person name="Traeger S."/>
            <person name="Wang M."/>
            <person name="Zifcakova L."/>
            <person name="Wipf D."/>
            <person name="Zambonelli A."/>
            <person name="Paolocci F."/>
            <person name="Nowrousian M."/>
            <person name="Ottonello S."/>
            <person name="Baldrian P."/>
            <person name="Spatafora J.W."/>
            <person name="Henrissat B."/>
            <person name="Nagy L.G."/>
            <person name="Aury J.M."/>
            <person name="Wincker P."/>
            <person name="Grigoriev I.V."/>
            <person name="Bonfante P."/>
            <person name="Martin F.M."/>
        </authorList>
    </citation>
    <scope>NUCLEOTIDE SEQUENCE [LARGE SCALE GENOMIC DNA]</scope>
    <source>
        <strain evidence="3 4">CCBAS932</strain>
    </source>
</reference>
<evidence type="ECO:0000313" key="4">
    <source>
        <dbReference type="Proteomes" id="UP000277580"/>
    </source>
</evidence>
<gene>
    <name evidence="3" type="ORF">P167DRAFT_482030</name>
</gene>
<feature type="transmembrane region" description="Helical" evidence="2">
    <location>
        <begin position="441"/>
        <end position="464"/>
    </location>
</feature>
<keyword evidence="2" id="KW-0812">Transmembrane</keyword>
<name>A0A3N4L5G0_9PEZI</name>
<dbReference type="AlphaFoldDB" id="A0A3N4L5G0"/>
<proteinExistence type="predicted"/>
<evidence type="ECO:0000256" key="1">
    <source>
        <dbReference type="SAM" id="MobiDB-lite"/>
    </source>
</evidence>
<keyword evidence="2" id="KW-0472">Membrane</keyword>
<keyword evidence="2" id="KW-1133">Transmembrane helix</keyword>